<dbReference type="OrthoDB" id="1262810at2759"/>
<dbReference type="EMBL" id="ML179342">
    <property type="protein sequence ID" value="THU90212.1"/>
    <property type="molecule type" value="Genomic_DNA"/>
</dbReference>
<feature type="transmembrane region" description="Helical" evidence="2">
    <location>
        <begin position="159"/>
        <end position="179"/>
    </location>
</feature>
<feature type="region of interest" description="Disordered" evidence="1">
    <location>
        <begin position="211"/>
        <end position="248"/>
    </location>
</feature>
<evidence type="ECO:0000313" key="3">
    <source>
        <dbReference type="EMBL" id="THU90212.1"/>
    </source>
</evidence>
<dbReference type="Proteomes" id="UP000297245">
    <property type="component" value="Unassembled WGS sequence"/>
</dbReference>
<feature type="compositionally biased region" description="Basic and acidic residues" evidence="1">
    <location>
        <begin position="211"/>
        <end position="237"/>
    </location>
</feature>
<keyword evidence="2" id="KW-1133">Transmembrane helix</keyword>
<feature type="region of interest" description="Disordered" evidence="1">
    <location>
        <begin position="1"/>
        <end position="53"/>
    </location>
</feature>
<evidence type="ECO:0008006" key="5">
    <source>
        <dbReference type="Google" id="ProtNLM"/>
    </source>
</evidence>
<gene>
    <name evidence="3" type="ORF">K435DRAFT_802161</name>
</gene>
<sequence>MAEEKNIGTFSTASSSSVVTPSSITSSDGTSVSAADVPPKPPRQDESGGSTVTVTSPVPIIVTLTSVDAPSFTSIVTTPIPMIVTLTSVDAPSFTSIRGNTPSAGLTSIDALSAGLTSIDGNAPVTITSSRVVALTASSTPTKAASVDDDSFFTDKPTVIGICVAAGLVLALLIGFCLFKISQRNKRRMEKEQDMENDEIIVGFAANTLAQREEEKQEKEENDGSGRDPNHFTRRNENYTLPRQRYGYGNGDYPGGPTDFGGVYGYPAPGQYAFNSNTVAAVVGNEQCLPNPYDRNEHQGSSAPHGSDKRMNSRVSLRTFMGETKMRIWVFPLGTMTGMAGIGARKGVIQILIFVMVLGITNTTVSNAHDIEATVLLAGNTVIKDFLDADVNDKHRARVSVNFKPS</sequence>
<keyword evidence="4" id="KW-1185">Reference proteome</keyword>
<reference evidence="3 4" key="1">
    <citation type="journal article" date="2019" name="Nat. Ecol. Evol.">
        <title>Megaphylogeny resolves global patterns of mushroom evolution.</title>
        <authorList>
            <person name="Varga T."/>
            <person name="Krizsan K."/>
            <person name="Foldi C."/>
            <person name="Dima B."/>
            <person name="Sanchez-Garcia M."/>
            <person name="Sanchez-Ramirez S."/>
            <person name="Szollosi G.J."/>
            <person name="Szarkandi J.G."/>
            <person name="Papp V."/>
            <person name="Albert L."/>
            <person name="Andreopoulos W."/>
            <person name="Angelini C."/>
            <person name="Antonin V."/>
            <person name="Barry K.W."/>
            <person name="Bougher N.L."/>
            <person name="Buchanan P."/>
            <person name="Buyck B."/>
            <person name="Bense V."/>
            <person name="Catcheside P."/>
            <person name="Chovatia M."/>
            <person name="Cooper J."/>
            <person name="Damon W."/>
            <person name="Desjardin D."/>
            <person name="Finy P."/>
            <person name="Geml J."/>
            <person name="Haridas S."/>
            <person name="Hughes K."/>
            <person name="Justo A."/>
            <person name="Karasinski D."/>
            <person name="Kautmanova I."/>
            <person name="Kiss B."/>
            <person name="Kocsube S."/>
            <person name="Kotiranta H."/>
            <person name="LaButti K.M."/>
            <person name="Lechner B.E."/>
            <person name="Liimatainen K."/>
            <person name="Lipzen A."/>
            <person name="Lukacs Z."/>
            <person name="Mihaltcheva S."/>
            <person name="Morgado L.N."/>
            <person name="Niskanen T."/>
            <person name="Noordeloos M.E."/>
            <person name="Ohm R.A."/>
            <person name="Ortiz-Santana B."/>
            <person name="Ovrebo C."/>
            <person name="Racz N."/>
            <person name="Riley R."/>
            <person name="Savchenko A."/>
            <person name="Shiryaev A."/>
            <person name="Soop K."/>
            <person name="Spirin V."/>
            <person name="Szebenyi C."/>
            <person name="Tomsovsky M."/>
            <person name="Tulloss R.E."/>
            <person name="Uehling J."/>
            <person name="Grigoriev I.V."/>
            <person name="Vagvolgyi C."/>
            <person name="Papp T."/>
            <person name="Martin F.M."/>
            <person name="Miettinen O."/>
            <person name="Hibbett D.S."/>
            <person name="Nagy L.G."/>
        </authorList>
    </citation>
    <scope>NUCLEOTIDE SEQUENCE [LARGE SCALE GENOMIC DNA]</scope>
    <source>
        <strain evidence="3 4">CBS 962.96</strain>
    </source>
</reference>
<keyword evidence="2" id="KW-0812">Transmembrane</keyword>
<evidence type="ECO:0000313" key="4">
    <source>
        <dbReference type="Proteomes" id="UP000297245"/>
    </source>
</evidence>
<proteinExistence type="predicted"/>
<evidence type="ECO:0000256" key="2">
    <source>
        <dbReference type="SAM" id="Phobius"/>
    </source>
</evidence>
<keyword evidence="2" id="KW-0472">Membrane</keyword>
<dbReference type="AlphaFoldDB" id="A0A4S8LLQ7"/>
<name>A0A4S8LLQ7_DENBC</name>
<feature type="region of interest" description="Disordered" evidence="1">
    <location>
        <begin position="290"/>
        <end position="311"/>
    </location>
</feature>
<protein>
    <recommendedName>
        <fullName evidence="5">Mid2 domain-containing protein</fullName>
    </recommendedName>
</protein>
<organism evidence="3 4">
    <name type="scientific">Dendrothele bispora (strain CBS 962.96)</name>
    <dbReference type="NCBI Taxonomy" id="1314807"/>
    <lineage>
        <taxon>Eukaryota</taxon>
        <taxon>Fungi</taxon>
        <taxon>Dikarya</taxon>
        <taxon>Basidiomycota</taxon>
        <taxon>Agaricomycotina</taxon>
        <taxon>Agaricomycetes</taxon>
        <taxon>Agaricomycetidae</taxon>
        <taxon>Agaricales</taxon>
        <taxon>Agaricales incertae sedis</taxon>
        <taxon>Dendrothele</taxon>
    </lineage>
</organism>
<feature type="compositionally biased region" description="Low complexity" evidence="1">
    <location>
        <begin position="9"/>
        <end position="33"/>
    </location>
</feature>
<accession>A0A4S8LLQ7</accession>
<evidence type="ECO:0000256" key="1">
    <source>
        <dbReference type="SAM" id="MobiDB-lite"/>
    </source>
</evidence>